<feature type="transmembrane region" description="Helical" evidence="6">
    <location>
        <begin position="340"/>
        <end position="363"/>
    </location>
</feature>
<evidence type="ECO:0000256" key="5">
    <source>
        <dbReference type="ARBA" id="ARBA00023136"/>
    </source>
</evidence>
<feature type="transmembrane region" description="Helical" evidence="6">
    <location>
        <begin position="432"/>
        <end position="452"/>
    </location>
</feature>
<protein>
    <submittedName>
        <fullName evidence="7">Oligosaccharide flippase family protein</fullName>
    </submittedName>
</protein>
<feature type="transmembrane region" description="Helical" evidence="6">
    <location>
        <begin position="83"/>
        <end position="105"/>
    </location>
</feature>
<dbReference type="PANTHER" id="PTHR30250">
    <property type="entry name" value="PST FAMILY PREDICTED COLANIC ACID TRANSPORTER"/>
    <property type="match status" value="1"/>
</dbReference>
<reference evidence="7" key="1">
    <citation type="journal article" date="2021" name="PeerJ">
        <title>Extensive microbial diversity within the chicken gut microbiome revealed by metagenomics and culture.</title>
        <authorList>
            <person name="Gilroy R."/>
            <person name="Ravi A."/>
            <person name="Getino M."/>
            <person name="Pursley I."/>
            <person name="Horton D.L."/>
            <person name="Alikhan N.F."/>
            <person name="Baker D."/>
            <person name="Gharbi K."/>
            <person name="Hall N."/>
            <person name="Watson M."/>
            <person name="Adriaenssens E.M."/>
            <person name="Foster-Nyarko E."/>
            <person name="Jarju S."/>
            <person name="Secka A."/>
            <person name="Antonio M."/>
            <person name="Oren A."/>
            <person name="Chaudhuri R.R."/>
            <person name="La Ragione R."/>
            <person name="Hildebrand F."/>
            <person name="Pallen M.J."/>
        </authorList>
    </citation>
    <scope>NUCLEOTIDE SEQUENCE</scope>
    <source>
        <strain evidence="7">7886</strain>
    </source>
</reference>
<feature type="transmembrane region" description="Helical" evidence="6">
    <location>
        <begin position="312"/>
        <end position="334"/>
    </location>
</feature>
<comment type="subcellular location">
    <subcellularLocation>
        <location evidence="1">Cell membrane</location>
        <topology evidence="1">Multi-pass membrane protein</topology>
    </subcellularLocation>
</comment>
<dbReference type="EMBL" id="DYWC01000191">
    <property type="protein sequence ID" value="HJF87417.1"/>
    <property type="molecule type" value="Genomic_DNA"/>
</dbReference>
<feature type="transmembrane region" description="Helical" evidence="6">
    <location>
        <begin position="125"/>
        <end position="143"/>
    </location>
</feature>
<proteinExistence type="predicted"/>
<keyword evidence="5 6" id="KW-0472">Membrane</keyword>
<dbReference type="AlphaFoldDB" id="A0A921LAE4"/>
<evidence type="ECO:0000256" key="2">
    <source>
        <dbReference type="ARBA" id="ARBA00022475"/>
    </source>
</evidence>
<evidence type="ECO:0000256" key="1">
    <source>
        <dbReference type="ARBA" id="ARBA00004651"/>
    </source>
</evidence>
<comment type="caution">
    <text evidence="7">The sequence shown here is derived from an EMBL/GenBank/DDBJ whole genome shotgun (WGS) entry which is preliminary data.</text>
</comment>
<feature type="transmembrane region" description="Helical" evidence="6">
    <location>
        <begin position="216"/>
        <end position="237"/>
    </location>
</feature>
<feature type="transmembrane region" description="Helical" evidence="6">
    <location>
        <begin position="243"/>
        <end position="265"/>
    </location>
</feature>
<evidence type="ECO:0000313" key="7">
    <source>
        <dbReference type="EMBL" id="HJF87417.1"/>
    </source>
</evidence>
<feature type="transmembrane region" description="Helical" evidence="6">
    <location>
        <begin position="164"/>
        <end position="182"/>
    </location>
</feature>
<gene>
    <name evidence="7" type="ORF">K8V88_08255</name>
</gene>
<keyword evidence="4 6" id="KW-1133">Transmembrane helix</keyword>
<evidence type="ECO:0000313" key="8">
    <source>
        <dbReference type="Proteomes" id="UP000747013"/>
    </source>
</evidence>
<sequence length="500" mass="57112">MSQRKMGAVLSYLNIIAKNLVTFLYTPFLLRFVGQANYGLFQMTNSVMVSLSLLSMGFSSAYVKFYITYKTKNEYDQLRKLNALYLILFGCISVIALIIGTILVLNTGAIFGRSLNTSEIQLTKYLMTIMVLDVAITFISSVFDSNITVNEQFIFQQSRQLMQTFLVPMICIPLVFMGVGVLSIEITQISVTTLFLILNISYCLRKLNMHFDFTNIDFSLLKSLGMFSFFIFLNQIVDLVNNNIPNFILGIFQGAKMVATFAIAIQVKNMFFMLSTSLSNIFVPQVNRLVNLDKGTDVLTNLMIKVGRIQMALLFFVLGGFILVGKFFVQLWAGKENIEAYYLVIIMVLPSIIPLCQNVGIEIQKAMNKHVFRSIVYVIFAIINILITIIGSIHFGLIGASMGYVVAIVFANGILMNWYYYKKIQLNIKRYWIQTVKIIIPFFVSISLFLFLQLRWNVDSMGKFVLFGIGYSVTYVLVYVRFVMNKYEKDVLSRFTRSRF</sequence>
<keyword evidence="3 6" id="KW-0812">Transmembrane</keyword>
<feature type="transmembrane region" description="Helical" evidence="6">
    <location>
        <begin position="375"/>
        <end position="395"/>
    </location>
</feature>
<feature type="transmembrane region" description="Helical" evidence="6">
    <location>
        <begin position="12"/>
        <end position="34"/>
    </location>
</feature>
<evidence type="ECO:0000256" key="6">
    <source>
        <dbReference type="SAM" id="Phobius"/>
    </source>
</evidence>
<reference evidence="7" key="2">
    <citation type="submission" date="2021-09" db="EMBL/GenBank/DDBJ databases">
        <authorList>
            <person name="Gilroy R."/>
        </authorList>
    </citation>
    <scope>NUCLEOTIDE SEQUENCE</scope>
    <source>
        <strain evidence="7">7886</strain>
    </source>
</reference>
<evidence type="ECO:0000256" key="4">
    <source>
        <dbReference type="ARBA" id="ARBA00022989"/>
    </source>
</evidence>
<evidence type="ECO:0000256" key="3">
    <source>
        <dbReference type="ARBA" id="ARBA00022692"/>
    </source>
</evidence>
<dbReference type="PANTHER" id="PTHR30250:SF26">
    <property type="entry name" value="PSMA PROTEIN"/>
    <property type="match status" value="1"/>
</dbReference>
<organism evidence="7 8">
    <name type="scientific">Companilactobacillus farciminis</name>
    <dbReference type="NCBI Taxonomy" id="1612"/>
    <lineage>
        <taxon>Bacteria</taxon>
        <taxon>Bacillati</taxon>
        <taxon>Bacillota</taxon>
        <taxon>Bacilli</taxon>
        <taxon>Lactobacillales</taxon>
        <taxon>Lactobacillaceae</taxon>
        <taxon>Companilactobacillus</taxon>
    </lineage>
</organism>
<dbReference type="GO" id="GO:0005886">
    <property type="term" value="C:plasma membrane"/>
    <property type="evidence" value="ECO:0007669"/>
    <property type="project" value="UniProtKB-SubCell"/>
</dbReference>
<feature type="transmembrane region" description="Helical" evidence="6">
    <location>
        <begin position="40"/>
        <end position="63"/>
    </location>
</feature>
<dbReference type="InterPro" id="IPR050833">
    <property type="entry name" value="Poly_Biosynth_Transport"/>
</dbReference>
<dbReference type="Proteomes" id="UP000747013">
    <property type="component" value="Unassembled WGS sequence"/>
</dbReference>
<keyword evidence="2" id="KW-1003">Cell membrane</keyword>
<accession>A0A921LAE4</accession>
<feature type="transmembrane region" description="Helical" evidence="6">
    <location>
        <begin position="464"/>
        <end position="484"/>
    </location>
</feature>
<name>A0A921LAE4_9LACO</name>
<feature type="transmembrane region" description="Helical" evidence="6">
    <location>
        <begin position="401"/>
        <end position="420"/>
    </location>
</feature>
<feature type="transmembrane region" description="Helical" evidence="6">
    <location>
        <begin position="188"/>
        <end position="204"/>
    </location>
</feature>
<dbReference type="Pfam" id="PF13440">
    <property type="entry name" value="Polysacc_synt_3"/>
    <property type="match status" value="1"/>
</dbReference>